<accession>A0A6A6YM98</accession>
<feature type="transmembrane region" description="Helical" evidence="1">
    <location>
        <begin position="59"/>
        <end position="85"/>
    </location>
</feature>
<reference evidence="2 4" key="1">
    <citation type="journal article" date="2020" name="Stud. Mycol.">
        <title>101 Dothideomycetes genomes: a test case for predicting lifestyles and emergence of pathogens.</title>
        <authorList>
            <person name="Haridas S."/>
            <person name="Albert R."/>
            <person name="Binder M."/>
            <person name="Bloem J."/>
            <person name="Labutti K."/>
            <person name="Salamov A."/>
            <person name="Andreopoulos B."/>
            <person name="Baker S."/>
            <person name="Barry K."/>
            <person name="Bills G."/>
            <person name="Bluhm B."/>
            <person name="Cannon C."/>
            <person name="Castanera R."/>
            <person name="Culley D."/>
            <person name="Daum C."/>
            <person name="Ezra D."/>
            <person name="Gonzalez J."/>
            <person name="Henrissat B."/>
            <person name="Kuo A."/>
            <person name="Liang C."/>
            <person name="Lipzen A."/>
            <person name="Lutzoni F."/>
            <person name="Magnuson J."/>
            <person name="Mondo S."/>
            <person name="Nolan M."/>
            <person name="Ohm R."/>
            <person name="Pangilinan J."/>
            <person name="Park H.-J."/>
            <person name="Ramirez L."/>
            <person name="Alfaro M."/>
            <person name="Sun H."/>
            <person name="Tritt A."/>
            <person name="Yoshinaga Y."/>
            <person name="Zwiers L.-H."/>
            <person name="Turgeon B."/>
            <person name="Goodwin S."/>
            <person name="Spatafora J."/>
            <person name="Crous P."/>
            <person name="Grigoriev I."/>
        </authorList>
    </citation>
    <scope>NUCLEOTIDE SEQUENCE</scope>
    <source>
        <strain evidence="2 4">CBS 304.34</strain>
    </source>
</reference>
<evidence type="ECO:0000313" key="2">
    <source>
        <dbReference type="EMBL" id="KAF2809658.1"/>
    </source>
</evidence>
<gene>
    <name evidence="2 4" type="ORF">BDZ99DRAFT_571436</name>
</gene>
<sequence>METVIDAHGDDSGHARDDGRARYNAAAPALTKLLIVACVVLYCSPLGVRHAVRDVVGSILTVLVGCLVFCVMLCVAVAAILYIALREEAEQERGPPVGIDAGMMIERRRGMGS</sequence>
<reference evidence="4" key="2">
    <citation type="submission" date="2020-04" db="EMBL/GenBank/DDBJ databases">
        <authorList>
            <consortium name="NCBI Genome Project"/>
        </authorList>
    </citation>
    <scope>NUCLEOTIDE SEQUENCE</scope>
    <source>
        <strain evidence="4">CBS 304.34</strain>
    </source>
</reference>
<organism evidence="2">
    <name type="scientific">Mytilinidion resinicola</name>
    <dbReference type="NCBI Taxonomy" id="574789"/>
    <lineage>
        <taxon>Eukaryota</taxon>
        <taxon>Fungi</taxon>
        <taxon>Dikarya</taxon>
        <taxon>Ascomycota</taxon>
        <taxon>Pezizomycotina</taxon>
        <taxon>Dothideomycetes</taxon>
        <taxon>Pleosporomycetidae</taxon>
        <taxon>Mytilinidiales</taxon>
        <taxon>Mytilinidiaceae</taxon>
        <taxon>Mytilinidion</taxon>
    </lineage>
</organism>
<keyword evidence="1" id="KW-1133">Transmembrane helix</keyword>
<evidence type="ECO:0000313" key="4">
    <source>
        <dbReference type="RefSeq" id="XP_033576622.1"/>
    </source>
</evidence>
<evidence type="ECO:0000256" key="1">
    <source>
        <dbReference type="SAM" id="Phobius"/>
    </source>
</evidence>
<dbReference type="EMBL" id="MU003701">
    <property type="protein sequence ID" value="KAF2809658.1"/>
    <property type="molecule type" value="Genomic_DNA"/>
</dbReference>
<dbReference type="AlphaFoldDB" id="A0A6A6YM98"/>
<dbReference type="GeneID" id="54468983"/>
<dbReference type="RefSeq" id="XP_033576622.1">
    <property type="nucleotide sequence ID" value="XM_033728090.1"/>
</dbReference>
<evidence type="ECO:0000313" key="3">
    <source>
        <dbReference type="Proteomes" id="UP000504636"/>
    </source>
</evidence>
<reference evidence="4" key="3">
    <citation type="submission" date="2025-04" db="UniProtKB">
        <authorList>
            <consortium name="RefSeq"/>
        </authorList>
    </citation>
    <scope>IDENTIFICATION</scope>
    <source>
        <strain evidence="4">CBS 304.34</strain>
    </source>
</reference>
<dbReference type="Proteomes" id="UP000504636">
    <property type="component" value="Unplaced"/>
</dbReference>
<proteinExistence type="predicted"/>
<protein>
    <submittedName>
        <fullName evidence="2 4">Uncharacterized protein</fullName>
    </submittedName>
</protein>
<name>A0A6A6YM98_9PEZI</name>
<dbReference type="OrthoDB" id="10449233at2759"/>
<keyword evidence="1" id="KW-0812">Transmembrane</keyword>
<keyword evidence="3" id="KW-1185">Reference proteome</keyword>
<keyword evidence="1" id="KW-0472">Membrane</keyword>
<feature type="transmembrane region" description="Helical" evidence="1">
    <location>
        <begin position="29"/>
        <end position="47"/>
    </location>
</feature>